<dbReference type="AlphaFoldDB" id="A0A1Y0I9D8"/>
<evidence type="ECO:0000256" key="1">
    <source>
        <dbReference type="SAM" id="SignalP"/>
    </source>
</evidence>
<dbReference type="EMBL" id="CP021425">
    <property type="protein sequence ID" value="ARU57128.1"/>
    <property type="molecule type" value="Genomic_DNA"/>
</dbReference>
<reference evidence="2 3" key="1">
    <citation type="submission" date="2017-05" db="EMBL/GenBank/DDBJ databases">
        <title>Genomic insights into alkan degradation activity of Oleiphilus messinensis.</title>
        <authorList>
            <person name="Kozyavkin S.A."/>
            <person name="Slesarev A.I."/>
            <person name="Golyshin P.N."/>
            <person name="Korzhenkov A."/>
            <person name="Golyshina O.N."/>
            <person name="Toshchakov S.V."/>
        </authorList>
    </citation>
    <scope>NUCLEOTIDE SEQUENCE [LARGE SCALE GENOMIC DNA]</scope>
    <source>
        <strain evidence="2 3">ME102</strain>
    </source>
</reference>
<dbReference type="RefSeq" id="WP_157678330.1">
    <property type="nucleotide sequence ID" value="NZ_CP021425.1"/>
</dbReference>
<dbReference type="OrthoDB" id="6365487at2"/>
<feature type="signal peptide" evidence="1">
    <location>
        <begin position="1"/>
        <end position="21"/>
    </location>
</feature>
<gene>
    <name evidence="2" type="ORF">OLMES_3085</name>
</gene>
<protein>
    <submittedName>
        <fullName evidence="2">Uncharacterized protein</fullName>
    </submittedName>
</protein>
<accession>A0A1Y0I9D8</accession>
<keyword evidence="1" id="KW-0732">Signal</keyword>
<name>A0A1Y0I9D8_9GAMM</name>
<feature type="chain" id="PRO_5012733794" evidence="1">
    <location>
        <begin position="22"/>
        <end position="184"/>
    </location>
</feature>
<organism evidence="2 3">
    <name type="scientific">Oleiphilus messinensis</name>
    <dbReference type="NCBI Taxonomy" id="141451"/>
    <lineage>
        <taxon>Bacteria</taxon>
        <taxon>Pseudomonadati</taxon>
        <taxon>Pseudomonadota</taxon>
        <taxon>Gammaproteobacteria</taxon>
        <taxon>Oceanospirillales</taxon>
        <taxon>Oleiphilaceae</taxon>
        <taxon>Oleiphilus</taxon>
    </lineage>
</organism>
<evidence type="ECO:0000313" key="2">
    <source>
        <dbReference type="EMBL" id="ARU57128.1"/>
    </source>
</evidence>
<proteinExistence type="predicted"/>
<evidence type="ECO:0000313" key="3">
    <source>
        <dbReference type="Proteomes" id="UP000196027"/>
    </source>
</evidence>
<keyword evidence="3" id="KW-1185">Reference proteome</keyword>
<sequence>MKFIVKSVLLVLLTISVNAAAKTALNGEVIDNLIASMKEIQVWADKNKNRMNYKDDDMSDMSADKIIAEIKAMNAYGEVEDIVEKHNFDSVEDWADVMTRTMKALMANAMQMSGGFQDQMQQQMQQMMNDPNISEQQKQAMKQMMENIKPMQTMENMANGADPADIEAIKPHMNKLQALAEDGQ</sequence>
<dbReference type="Proteomes" id="UP000196027">
    <property type="component" value="Chromosome"/>
</dbReference>
<dbReference type="KEGG" id="ome:OLMES_3085"/>